<dbReference type="AlphaFoldDB" id="A0A855SEB2"/>
<name>A0A855SEB2_PHOAN</name>
<dbReference type="RefSeq" id="WP_045084990.1">
    <property type="nucleotide sequence ID" value="NZ_JZSX01000001.1"/>
</dbReference>
<feature type="chain" id="PRO_5032716982" evidence="1">
    <location>
        <begin position="22"/>
        <end position="220"/>
    </location>
</feature>
<organism evidence="2 3">
    <name type="scientific">Photobacterium angustum</name>
    <dbReference type="NCBI Taxonomy" id="661"/>
    <lineage>
        <taxon>Bacteria</taxon>
        <taxon>Pseudomonadati</taxon>
        <taxon>Pseudomonadota</taxon>
        <taxon>Gammaproteobacteria</taxon>
        <taxon>Vibrionales</taxon>
        <taxon>Vibrionaceae</taxon>
        <taxon>Photobacterium</taxon>
    </lineage>
</organism>
<reference evidence="2 3" key="1">
    <citation type="submission" date="2018-01" db="EMBL/GenBank/DDBJ databases">
        <title>Whole genome sequencing of Histamine producing bacteria.</title>
        <authorList>
            <person name="Butler K."/>
        </authorList>
    </citation>
    <scope>NUCLEOTIDE SEQUENCE [LARGE SCALE GENOMIC DNA]</scope>
    <source>
        <strain evidence="2 3">A2-1</strain>
    </source>
</reference>
<comment type="caution">
    <text evidence="2">The sequence shown here is derived from an EMBL/GenBank/DDBJ whole genome shotgun (WGS) entry which is preliminary data.</text>
</comment>
<protein>
    <submittedName>
        <fullName evidence="2">Uncharacterized protein</fullName>
    </submittedName>
</protein>
<accession>A0A855SEB2</accession>
<keyword evidence="1" id="KW-0732">Signal</keyword>
<proteinExistence type="predicted"/>
<dbReference type="GeneID" id="61229980"/>
<sequence>MLNRIIAIFVSAIFISTVAQGKEVTDKTEIGSSATEWRHMYFIGISKGSPNEIDLSEGQVQGLLSMVNVGPAISNGAAIKPEYLINSKGTTPWLAMFALVHAKQPSALPIIAEGKSRIHIPTQFISGTFNSHNNWPPEMLAKYDMKLEGYNTFVIPFLIHSSANPVSNLSQSMKAPDGSLEIFNVNEFSEKSPEELLVKISDIVKFIKESRPYIAQAVQP</sequence>
<evidence type="ECO:0000313" key="3">
    <source>
        <dbReference type="Proteomes" id="UP000241440"/>
    </source>
</evidence>
<feature type="signal peptide" evidence="1">
    <location>
        <begin position="1"/>
        <end position="21"/>
    </location>
</feature>
<dbReference type="EMBL" id="PYOY01000002">
    <property type="protein sequence ID" value="PSX08464.1"/>
    <property type="molecule type" value="Genomic_DNA"/>
</dbReference>
<gene>
    <name evidence="2" type="ORF">C0W41_05035</name>
</gene>
<dbReference type="Proteomes" id="UP000241440">
    <property type="component" value="Unassembled WGS sequence"/>
</dbReference>
<evidence type="ECO:0000256" key="1">
    <source>
        <dbReference type="SAM" id="SignalP"/>
    </source>
</evidence>
<evidence type="ECO:0000313" key="2">
    <source>
        <dbReference type="EMBL" id="PSX08464.1"/>
    </source>
</evidence>